<protein>
    <recommendedName>
        <fullName evidence="7">Dolichol-phosphate mannosyltransferase subunit 3</fullName>
    </recommendedName>
</protein>
<dbReference type="UniPathway" id="UPA00378"/>
<proteinExistence type="inferred from homology"/>
<feature type="transmembrane region" description="Helical" evidence="7">
    <location>
        <begin position="40"/>
        <end position="63"/>
    </location>
</feature>
<evidence type="ECO:0000256" key="6">
    <source>
        <dbReference type="ARBA" id="ARBA00023136"/>
    </source>
</evidence>
<dbReference type="Pfam" id="PF08285">
    <property type="entry name" value="DPM3"/>
    <property type="match status" value="1"/>
</dbReference>
<comment type="subunit">
    <text evidence="7">Component of the dolichol-phosphate mannose (DPM) synthase complex.</text>
</comment>
<comment type="similarity">
    <text evidence="2 7">Belongs to the DPM3 family.</text>
</comment>
<dbReference type="STRING" id="212602.A0A420HS60"/>
<comment type="subcellular location">
    <subcellularLocation>
        <location evidence="1 7">Endoplasmic reticulum membrane</location>
        <topology evidence="1 7">Multi-pass membrane protein</topology>
    </subcellularLocation>
</comment>
<evidence type="ECO:0000313" key="9">
    <source>
        <dbReference type="Proteomes" id="UP000286134"/>
    </source>
</evidence>
<dbReference type="PANTHER" id="PTHR16433">
    <property type="entry name" value="DOLICHOL-PHOSPHATE MANNOSYLTRANSFERASE SUBUNIT 3"/>
    <property type="match status" value="1"/>
</dbReference>
<keyword evidence="8" id="KW-0328">Glycosyltransferase</keyword>
<gene>
    <name evidence="8" type="ORF">OnM2_04878</name>
</gene>
<dbReference type="GO" id="GO:0006506">
    <property type="term" value="P:GPI anchor biosynthetic process"/>
    <property type="evidence" value="ECO:0007669"/>
    <property type="project" value="TreeGrafter"/>
</dbReference>
<evidence type="ECO:0000256" key="7">
    <source>
        <dbReference type="RuleBase" id="RU365085"/>
    </source>
</evidence>
<dbReference type="GO" id="GO:0033185">
    <property type="term" value="C:dolichol-phosphate-mannose synthase complex"/>
    <property type="evidence" value="ECO:0007669"/>
    <property type="project" value="TreeGrafter"/>
</dbReference>
<name>A0A420HS60_9PEZI</name>
<dbReference type="GO" id="GO:0005789">
    <property type="term" value="C:endoplasmic reticulum membrane"/>
    <property type="evidence" value="ECO:0007669"/>
    <property type="project" value="UniProtKB-SubCell"/>
</dbReference>
<dbReference type="EMBL" id="MCFK01005266">
    <property type="protein sequence ID" value="RKF60270.1"/>
    <property type="molecule type" value="Genomic_DNA"/>
</dbReference>
<dbReference type="GO" id="GO:0016757">
    <property type="term" value="F:glycosyltransferase activity"/>
    <property type="evidence" value="ECO:0007669"/>
    <property type="project" value="UniProtKB-KW"/>
</dbReference>
<organism evidence="8 9">
    <name type="scientific">Erysiphe neolycopersici</name>
    <dbReference type="NCBI Taxonomy" id="212602"/>
    <lineage>
        <taxon>Eukaryota</taxon>
        <taxon>Fungi</taxon>
        <taxon>Dikarya</taxon>
        <taxon>Ascomycota</taxon>
        <taxon>Pezizomycotina</taxon>
        <taxon>Leotiomycetes</taxon>
        <taxon>Erysiphales</taxon>
        <taxon>Erysiphaceae</taxon>
        <taxon>Erysiphe</taxon>
    </lineage>
</organism>
<keyword evidence="6 7" id="KW-0472">Membrane</keyword>
<dbReference type="PANTHER" id="PTHR16433:SF0">
    <property type="entry name" value="DOLICHOL-PHOSPHATE MANNOSYLTRANSFERASE SUBUNIT 3"/>
    <property type="match status" value="1"/>
</dbReference>
<sequence length="92" mass="10327">MTRAQHTISIGLLSSSVYLALYMNLIPLPNYVPREIIPVLPFWILVSIGSYLLAKLGLGLLTFNDVPDAHKELLNEIEIARRELRILGVDVD</sequence>
<keyword evidence="9" id="KW-1185">Reference proteome</keyword>
<evidence type="ECO:0000256" key="5">
    <source>
        <dbReference type="ARBA" id="ARBA00022989"/>
    </source>
</evidence>
<keyword evidence="8" id="KW-0808">Transferase</keyword>
<evidence type="ECO:0000256" key="2">
    <source>
        <dbReference type="ARBA" id="ARBA00010430"/>
    </source>
</evidence>
<evidence type="ECO:0000256" key="3">
    <source>
        <dbReference type="ARBA" id="ARBA00022692"/>
    </source>
</evidence>
<dbReference type="AlphaFoldDB" id="A0A420HS60"/>
<evidence type="ECO:0000256" key="4">
    <source>
        <dbReference type="ARBA" id="ARBA00022824"/>
    </source>
</evidence>
<comment type="function">
    <text evidence="7">Stabilizer subunit of the dolichol-phosphate mannose (DPM) synthase complex; tethers catalytic subunit to the ER.</text>
</comment>
<keyword evidence="5 7" id="KW-1133">Transmembrane helix</keyword>
<accession>A0A420HS60</accession>
<reference evidence="8 9" key="1">
    <citation type="journal article" date="2018" name="BMC Genomics">
        <title>Comparative genome analyses reveal sequence features reflecting distinct modes of host-adaptation between dicot and monocot powdery mildew.</title>
        <authorList>
            <person name="Wu Y."/>
            <person name="Ma X."/>
            <person name="Pan Z."/>
            <person name="Kale S.D."/>
            <person name="Song Y."/>
            <person name="King H."/>
            <person name="Zhang Q."/>
            <person name="Presley C."/>
            <person name="Deng X."/>
            <person name="Wei C.I."/>
            <person name="Xiao S."/>
        </authorList>
    </citation>
    <scope>NUCLEOTIDE SEQUENCE [LARGE SCALE GENOMIC DNA]</scope>
    <source>
        <strain evidence="8">UMSG2</strain>
    </source>
</reference>
<feature type="transmembrane region" description="Helical" evidence="7">
    <location>
        <begin position="7"/>
        <end position="28"/>
    </location>
</feature>
<dbReference type="InterPro" id="IPR013174">
    <property type="entry name" value="DPM3"/>
</dbReference>
<evidence type="ECO:0000313" key="8">
    <source>
        <dbReference type="EMBL" id="RKF60270.1"/>
    </source>
</evidence>
<dbReference type="Proteomes" id="UP000286134">
    <property type="component" value="Unassembled WGS sequence"/>
</dbReference>
<keyword evidence="3 7" id="KW-0812">Transmembrane</keyword>
<keyword evidence="4 7" id="KW-0256">Endoplasmic reticulum</keyword>
<comment type="pathway">
    <text evidence="7">Protein modification; protein glycosylation.</text>
</comment>
<dbReference type="OrthoDB" id="2014333at2759"/>
<evidence type="ECO:0000256" key="1">
    <source>
        <dbReference type="ARBA" id="ARBA00004477"/>
    </source>
</evidence>
<comment type="caution">
    <text evidence="8">The sequence shown here is derived from an EMBL/GenBank/DDBJ whole genome shotgun (WGS) entry which is preliminary data.</text>
</comment>